<dbReference type="PANTHER" id="PTHR11365:SF23">
    <property type="entry name" value="HYPOTHETICAL 5-OXOPROLINASE (EUROFUNG)-RELATED"/>
    <property type="match status" value="1"/>
</dbReference>
<evidence type="ECO:0000313" key="5">
    <source>
        <dbReference type="Proteomes" id="UP000776983"/>
    </source>
</evidence>
<dbReference type="Pfam" id="PF01968">
    <property type="entry name" value="Hydantoinase_A"/>
    <property type="match status" value="1"/>
</dbReference>
<sequence>MDVALKRKYMIATDVGGTCTDTVVFAEGEPIRIGKALSTPPDYATGILDSIRSAAQAMGEELDSLLAQTYLFVHGSTVVDNTILTRDGAKVGLLTTEGFEDTIHVTRGAYGRWGGLTEDRIKHIVKTERAAPLVAPDLTCGVGERVDSTGEILRELEPASVERAIRYLVEEKGAQAIAVSLLWSFANSKNERLIKEVAQRVAPGAYCTLSSDIAPMPGEYERTSTAVINAYCGEITQSYLADLQKKLSGTAYRGQTMVMQGYGGLLPAEEAGDRSVGMLECGPAAGVIGSRSLGQLLDQPDIIATDMGGTTFKVSVIQDGEIEYAREPMVDRFHYSAPKIEVVSIGAGGGSIISIDEATGEPRVGPRSAGSRPGPICYGLGGTEPTLTDVFMLIGYMDPNTFLGGSIKLDVEPVRRIFEEKIAKPLGMSVTQAAIGIYRLASAQITDLIREITVERGLDPRDFVLHSFGGSCGMLSAMFGDELGVRKVVIPYTASVNCAFGLVSADIVHQYSIPRTLPASAPAAEINAIYAPLVEQARAQLREEGFADEQMHFEWSVDLRYARQVHELTTPVRAAVPLTEEGLTQLLNDFEALYERKFGKGSAYREAGIEMKVFRLKAAGLLKKPEVPTVPTGGKDASAALMGKREIFVEQANGLAPADIYDFEKLSPGNCFSGPAVVHTPITTIVLQAGQRASVDEYRNVIIEFERG</sequence>
<dbReference type="RefSeq" id="WP_226955290.1">
    <property type="nucleotide sequence ID" value="NZ_JACDXW010000010.1"/>
</dbReference>
<evidence type="ECO:0000259" key="3">
    <source>
        <dbReference type="Pfam" id="PF19278"/>
    </source>
</evidence>
<dbReference type="EMBL" id="JACDXW010000010">
    <property type="protein sequence ID" value="MCB5364875.1"/>
    <property type="molecule type" value="Genomic_DNA"/>
</dbReference>
<dbReference type="InterPro" id="IPR049517">
    <property type="entry name" value="ACX-like_C"/>
</dbReference>
<evidence type="ECO:0000259" key="2">
    <source>
        <dbReference type="Pfam" id="PF05378"/>
    </source>
</evidence>
<protein>
    <submittedName>
        <fullName evidence="4">Hydantoinase/oxoprolinase family protein</fullName>
    </submittedName>
</protein>
<feature type="domain" description="Hydantoinase/oxoprolinase N-terminal" evidence="2">
    <location>
        <begin position="11"/>
        <end position="201"/>
    </location>
</feature>
<name>A0ABS8CFQ8_9BURK</name>
<accession>A0ABS8CFQ8</accession>
<gene>
    <name evidence="4" type="ORF">H0484_14095</name>
</gene>
<dbReference type="PANTHER" id="PTHR11365">
    <property type="entry name" value="5-OXOPROLINASE RELATED"/>
    <property type="match status" value="1"/>
</dbReference>
<comment type="caution">
    <text evidence="4">The sequence shown here is derived from an EMBL/GenBank/DDBJ whole genome shotgun (WGS) entry which is preliminary data.</text>
</comment>
<dbReference type="InterPro" id="IPR002821">
    <property type="entry name" value="Hydantoinase_A"/>
</dbReference>
<organism evidence="4 5">
    <name type="scientific">Mesopusillimonas faecipullorum</name>
    <dbReference type="NCBI Taxonomy" id="2755040"/>
    <lineage>
        <taxon>Bacteria</taxon>
        <taxon>Pseudomonadati</taxon>
        <taxon>Pseudomonadota</taxon>
        <taxon>Betaproteobacteria</taxon>
        <taxon>Burkholderiales</taxon>
        <taxon>Alcaligenaceae</taxon>
        <taxon>Mesopusillimonas</taxon>
    </lineage>
</organism>
<evidence type="ECO:0000313" key="4">
    <source>
        <dbReference type="EMBL" id="MCB5364875.1"/>
    </source>
</evidence>
<feature type="domain" description="Hydantoinase A/oxoprolinase" evidence="1">
    <location>
        <begin position="222"/>
        <end position="510"/>
    </location>
</feature>
<feature type="domain" description="Acetophenone carboxylase-like C-terminal" evidence="3">
    <location>
        <begin position="523"/>
        <end position="699"/>
    </location>
</feature>
<dbReference type="Pfam" id="PF05378">
    <property type="entry name" value="Hydant_A_N"/>
    <property type="match status" value="1"/>
</dbReference>
<dbReference type="InterPro" id="IPR045079">
    <property type="entry name" value="Oxoprolinase-like"/>
</dbReference>
<dbReference type="Proteomes" id="UP000776983">
    <property type="component" value="Unassembled WGS sequence"/>
</dbReference>
<evidence type="ECO:0000259" key="1">
    <source>
        <dbReference type="Pfam" id="PF01968"/>
    </source>
</evidence>
<dbReference type="Pfam" id="PF19278">
    <property type="entry name" value="Hydant_A_C"/>
    <property type="match status" value="1"/>
</dbReference>
<keyword evidence="5" id="KW-1185">Reference proteome</keyword>
<dbReference type="InterPro" id="IPR008040">
    <property type="entry name" value="Hydant_A_N"/>
</dbReference>
<proteinExistence type="predicted"/>
<reference evidence="4 5" key="1">
    <citation type="submission" date="2020-07" db="EMBL/GenBank/DDBJ databases">
        <title>Pusillimonas sp. nov., isolated from poultry manure in Taiwan.</title>
        <authorList>
            <person name="Lin S.-Y."/>
            <person name="Tang Y.-S."/>
            <person name="Young C.-C."/>
        </authorList>
    </citation>
    <scope>NUCLEOTIDE SEQUENCE [LARGE SCALE GENOMIC DNA]</scope>
    <source>
        <strain evidence="4 5">CC-YST705</strain>
    </source>
</reference>